<accession>A0A9X2B0Y1</accession>
<evidence type="ECO:0008006" key="3">
    <source>
        <dbReference type="Google" id="ProtNLM"/>
    </source>
</evidence>
<dbReference type="Proteomes" id="UP001139207">
    <property type="component" value="Unassembled WGS sequence"/>
</dbReference>
<dbReference type="AlphaFoldDB" id="A0A9X2B0Y1"/>
<evidence type="ECO:0000313" key="1">
    <source>
        <dbReference type="EMBL" id="MCJ7857115.1"/>
    </source>
</evidence>
<dbReference type="EMBL" id="JALIEA010000003">
    <property type="protein sequence ID" value="MCJ7857115.1"/>
    <property type="molecule type" value="Genomic_DNA"/>
</dbReference>
<reference evidence="1" key="1">
    <citation type="submission" date="2022-04" db="EMBL/GenBank/DDBJ databases">
        <title>Corynebacterium kalidii LD5P10.</title>
        <authorList>
            <person name="Sun J.Q."/>
        </authorList>
    </citation>
    <scope>NUCLEOTIDE SEQUENCE</scope>
    <source>
        <strain evidence="1">LD5P10</strain>
    </source>
</reference>
<keyword evidence="2" id="KW-1185">Reference proteome</keyword>
<sequence length="73" mass="8070">MKDYRTEDQKFAAVEASMTMAGQPLTPEDSTRCRRIFRGEISDDQAALEILEDEGLGNSARAAELRRHIAASA</sequence>
<protein>
    <recommendedName>
        <fullName evidence="3">Antitoxin VbhA domain-containing protein</fullName>
    </recommendedName>
</protein>
<evidence type="ECO:0000313" key="2">
    <source>
        <dbReference type="Proteomes" id="UP001139207"/>
    </source>
</evidence>
<gene>
    <name evidence="1" type="ORF">MUN33_00055</name>
</gene>
<comment type="caution">
    <text evidence="1">The sequence shown here is derived from an EMBL/GenBank/DDBJ whole genome shotgun (WGS) entry which is preliminary data.</text>
</comment>
<dbReference type="RefSeq" id="WP_244802868.1">
    <property type="nucleotide sequence ID" value="NZ_JALIEA010000003.1"/>
</dbReference>
<organism evidence="1 2">
    <name type="scientific">Corynebacterium kalidii</name>
    <dbReference type="NCBI Taxonomy" id="2931982"/>
    <lineage>
        <taxon>Bacteria</taxon>
        <taxon>Bacillati</taxon>
        <taxon>Actinomycetota</taxon>
        <taxon>Actinomycetes</taxon>
        <taxon>Mycobacteriales</taxon>
        <taxon>Corynebacteriaceae</taxon>
        <taxon>Corynebacterium</taxon>
    </lineage>
</organism>
<name>A0A9X2B0Y1_9CORY</name>
<proteinExistence type="predicted"/>